<dbReference type="HOGENOM" id="CLU_077883_1_0_7"/>
<dbReference type="PATRIC" id="fig|1429439.4.peg.1458"/>
<feature type="compositionally biased region" description="Basic and acidic residues" evidence="1">
    <location>
        <begin position="25"/>
        <end position="34"/>
    </location>
</feature>
<dbReference type="InterPro" id="IPR025449">
    <property type="entry name" value="JetB"/>
</dbReference>
<dbReference type="AlphaFoldDB" id="W4ME55"/>
<evidence type="ECO:0000313" key="3">
    <source>
        <dbReference type="Proteomes" id="UP000019140"/>
    </source>
</evidence>
<comment type="caution">
    <text evidence="2">The sequence shown here is derived from an EMBL/GenBank/DDBJ whole genome shotgun (WGS) entry which is preliminary data.</text>
</comment>
<protein>
    <recommendedName>
        <fullName evidence="4">DUF4194 domain-containing protein</fullName>
    </recommendedName>
</protein>
<accession>W4ME55</accession>
<dbReference type="Proteomes" id="UP000019140">
    <property type="component" value="Unassembled WGS sequence"/>
</dbReference>
<dbReference type="Pfam" id="PF13835">
    <property type="entry name" value="DUF4194"/>
    <property type="match status" value="1"/>
</dbReference>
<feature type="region of interest" description="Disordered" evidence="1">
    <location>
        <begin position="25"/>
        <end position="44"/>
    </location>
</feature>
<sequence>MTRDPNTDLSAPTLFDQLRYVRDDASEPIVHDAPNEQPNPDSSTEVLGIQEELEIPGPEEPSNGRLPPEARRALVNLMRQGVILADGKRVLFEALCRYEALIQDHLADMYLRLLIDRQGGVAILLQREVTGDEPDGDDDDDDDEVTSLISRRTLSLYDTLLLLVLRKHYQEREAAGAQRVFVDIDRIEAQLTPFLPLTNSSRSDRRQLNGALQTMKDRRVLTAVRGDAERFEITPVIRYVVNAAFLEEMLDAYHHLAEQAGLSECEEPRDD</sequence>
<reference evidence="2 3" key="1">
    <citation type="journal article" date="2014" name="Nature">
        <title>An environmental bacterial taxon with a large and distinct metabolic repertoire.</title>
        <authorList>
            <person name="Wilson M.C."/>
            <person name="Mori T."/>
            <person name="Ruckert C."/>
            <person name="Uria A.R."/>
            <person name="Helf M.J."/>
            <person name="Takada K."/>
            <person name="Gernert C."/>
            <person name="Steffens U.A."/>
            <person name="Heycke N."/>
            <person name="Schmitt S."/>
            <person name="Rinke C."/>
            <person name="Helfrich E.J."/>
            <person name="Brachmann A.O."/>
            <person name="Gurgui C."/>
            <person name="Wakimoto T."/>
            <person name="Kracht M."/>
            <person name="Crusemann M."/>
            <person name="Hentschel U."/>
            <person name="Abe I."/>
            <person name="Matsunaga S."/>
            <person name="Kalinowski J."/>
            <person name="Takeyama H."/>
            <person name="Piel J."/>
        </authorList>
    </citation>
    <scope>NUCLEOTIDE SEQUENCE [LARGE SCALE GENOMIC DNA]</scope>
    <source>
        <strain evidence="3">TSY2</strain>
    </source>
</reference>
<proteinExistence type="predicted"/>
<evidence type="ECO:0000313" key="2">
    <source>
        <dbReference type="EMBL" id="ETX07902.1"/>
    </source>
</evidence>
<keyword evidence="3" id="KW-1185">Reference proteome</keyword>
<name>W4ME55_9BACT</name>
<evidence type="ECO:0008006" key="4">
    <source>
        <dbReference type="Google" id="ProtNLM"/>
    </source>
</evidence>
<gene>
    <name evidence="2" type="ORF">ETSY2_08495</name>
</gene>
<organism evidence="2 3">
    <name type="scientific">Candidatus Entotheonella gemina</name>
    <dbReference type="NCBI Taxonomy" id="1429439"/>
    <lineage>
        <taxon>Bacteria</taxon>
        <taxon>Pseudomonadati</taxon>
        <taxon>Nitrospinota/Tectimicrobiota group</taxon>
        <taxon>Candidatus Tectimicrobiota</taxon>
        <taxon>Candidatus Entotheonellia</taxon>
        <taxon>Candidatus Entotheonellales</taxon>
        <taxon>Candidatus Entotheonellaceae</taxon>
        <taxon>Candidatus Entotheonella</taxon>
    </lineage>
</organism>
<dbReference type="EMBL" id="AZHX01000345">
    <property type="protein sequence ID" value="ETX07902.1"/>
    <property type="molecule type" value="Genomic_DNA"/>
</dbReference>
<evidence type="ECO:0000256" key="1">
    <source>
        <dbReference type="SAM" id="MobiDB-lite"/>
    </source>
</evidence>